<name>A0A8B6BDN5_MYTGA</name>
<evidence type="ECO:0000256" key="1">
    <source>
        <dbReference type="SAM" id="SignalP"/>
    </source>
</evidence>
<accession>A0A8B6BDN5</accession>
<feature type="signal peptide" evidence="1">
    <location>
        <begin position="1"/>
        <end position="15"/>
    </location>
</feature>
<dbReference type="Proteomes" id="UP000596742">
    <property type="component" value="Unassembled WGS sequence"/>
</dbReference>
<protein>
    <submittedName>
        <fullName evidence="2">Uncharacterized protein</fullName>
    </submittedName>
</protein>
<comment type="caution">
    <text evidence="2">The sequence shown here is derived from an EMBL/GenBank/DDBJ whole genome shotgun (WGS) entry which is preliminary data.</text>
</comment>
<feature type="chain" id="PRO_5032949783" evidence="1">
    <location>
        <begin position="16"/>
        <end position="137"/>
    </location>
</feature>
<keyword evidence="3" id="KW-1185">Reference proteome</keyword>
<dbReference type="OrthoDB" id="10615028at2759"/>
<sequence length="137" mass="15678">MELTTLGCFLTITHCALTVALPRDYRRIENIPIGKFADIIENIRNIESKQESKPTEISHRKIEDESTYFGLFLPLDDSINQKSSLPDLERVEKRQGDWDLDYGLGGGRWGKRSYVLGSSNMRVVRDVDHVDPLNPED</sequence>
<evidence type="ECO:0000313" key="2">
    <source>
        <dbReference type="EMBL" id="VDH88959.1"/>
    </source>
</evidence>
<gene>
    <name evidence="2" type="ORF">MGAL_10B061967</name>
</gene>
<evidence type="ECO:0000313" key="3">
    <source>
        <dbReference type="Proteomes" id="UP000596742"/>
    </source>
</evidence>
<reference evidence="2" key="1">
    <citation type="submission" date="2018-11" db="EMBL/GenBank/DDBJ databases">
        <authorList>
            <person name="Alioto T."/>
            <person name="Alioto T."/>
        </authorList>
    </citation>
    <scope>NUCLEOTIDE SEQUENCE</scope>
</reference>
<organism evidence="2 3">
    <name type="scientific">Mytilus galloprovincialis</name>
    <name type="common">Mediterranean mussel</name>
    <dbReference type="NCBI Taxonomy" id="29158"/>
    <lineage>
        <taxon>Eukaryota</taxon>
        <taxon>Metazoa</taxon>
        <taxon>Spiralia</taxon>
        <taxon>Lophotrochozoa</taxon>
        <taxon>Mollusca</taxon>
        <taxon>Bivalvia</taxon>
        <taxon>Autobranchia</taxon>
        <taxon>Pteriomorphia</taxon>
        <taxon>Mytilida</taxon>
        <taxon>Mytiloidea</taxon>
        <taxon>Mytilidae</taxon>
        <taxon>Mytilinae</taxon>
        <taxon>Mytilus</taxon>
    </lineage>
</organism>
<dbReference type="EMBL" id="UYJE01000004">
    <property type="protein sequence ID" value="VDH88959.1"/>
    <property type="molecule type" value="Genomic_DNA"/>
</dbReference>
<proteinExistence type="predicted"/>
<dbReference type="AlphaFoldDB" id="A0A8B6BDN5"/>
<keyword evidence="1" id="KW-0732">Signal</keyword>